<protein>
    <submittedName>
        <fullName evidence="1">Uncharacterized protein</fullName>
    </submittedName>
</protein>
<reference evidence="1 2" key="1">
    <citation type="submission" date="2024-05" db="EMBL/GenBank/DDBJ databases">
        <title>The nuclear and mitochondrial genome assemblies of Tetragonisca angustula (Apidae: Meliponini), a tiny yet remarkable pollinator in the Neotropics.</title>
        <authorList>
            <person name="Ferrari R."/>
            <person name="Ricardo P.C."/>
            <person name="Dias F.C."/>
            <person name="Araujo N.S."/>
            <person name="Soares D.O."/>
            <person name="Zhou Q.-S."/>
            <person name="Zhu C.-D."/>
            <person name="Coutinho L."/>
            <person name="Airas M.C."/>
            <person name="Batista T.M."/>
        </authorList>
    </citation>
    <scope>NUCLEOTIDE SEQUENCE [LARGE SCALE GENOMIC DNA]</scope>
    <source>
        <strain evidence="1">ASF017062</strain>
        <tissue evidence="1">Abdomen</tissue>
    </source>
</reference>
<name>A0AAW1A8C3_9HYME</name>
<keyword evidence="2" id="KW-1185">Reference proteome</keyword>
<gene>
    <name evidence="1" type="ORF">QLX08_003531</name>
</gene>
<accession>A0AAW1A8C3</accession>
<dbReference type="AlphaFoldDB" id="A0AAW1A8C3"/>
<dbReference type="Proteomes" id="UP001432146">
    <property type="component" value="Unassembled WGS sequence"/>
</dbReference>
<sequence>MPGGMTVHRGARTATSSWLHISVRPKRRSRSPVHQIRGPGLGIESYYVGYKWRWSGGGAAVVAAAGQRRDKKNAWPEPFVSSRLVTTEVVIIQ</sequence>
<comment type="caution">
    <text evidence="1">The sequence shown here is derived from an EMBL/GenBank/DDBJ whole genome shotgun (WGS) entry which is preliminary data.</text>
</comment>
<evidence type="ECO:0000313" key="2">
    <source>
        <dbReference type="Proteomes" id="UP001432146"/>
    </source>
</evidence>
<dbReference type="EMBL" id="JAWNGG020000051">
    <property type="protein sequence ID" value="KAK9305393.1"/>
    <property type="molecule type" value="Genomic_DNA"/>
</dbReference>
<proteinExistence type="predicted"/>
<organism evidence="1 2">
    <name type="scientific">Tetragonisca angustula</name>
    <dbReference type="NCBI Taxonomy" id="166442"/>
    <lineage>
        <taxon>Eukaryota</taxon>
        <taxon>Metazoa</taxon>
        <taxon>Ecdysozoa</taxon>
        <taxon>Arthropoda</taxon>
        <taxon>Hexapoda</taxon>
        <taxon>Insecta</taxon>
        <taxon>Pterygota</taxon>
        <taxon>Neoptera</taxon>
        <taxon>Endopterygota</taxon>
        <taxon>Hymenoptera</taxon>
        <taxon>Apocrita</taxon>
        <taxon>Aculeata</taxon>
        <taxon>Apoidea</taxon>
        <taxon>Anthophila</taxon>
        <taxon>Apidae</taxon>
        <taxon>Tetragonisca</taxon>
    </lineage>
</organism>
<evidence type="ECO:0000313" key="1">
    <source>
        <dbReference type="EMBL" id="KAK9305393.1"/>
    </source>
</evidence>